<dbReference type="PANTHER" id="PTHR14453">
    <property type="entry name" value="PARP/ZINC FINGER CCCH TYPE DOMAIN CONTAINING PROTEIN"/>
    <property type="match status" value="1"/>
</dbReference>
<dbReference type="PROSITE" id="PS51154">
    <property type="entry name" value="MACRO"/>
    <property type="match status" value="1"/>
</dbReference>
<evidence type="ECO:0000256" key="5">
    <source>
        <dbReference type="ARBA" id="ARBA00023242"/>
    </source>
</evidence>
<accession>A0A9W2X9Y2</accession>
<comment type="subcellular location">
    <subcellularLocation>
        <location evidence="1">Nucleus</location>
    </subcellularLocation>
</comment>
<dbReference type="SUPFAM" id="SSF52949">
    <property type="entry name" value="Macro domain-like"/>
    <property type="match status" value="1"/>
</dbReference>
<evidence type="ECO:0000313" key="9">
    <source>
        <dbReference type="RefSeq" id="XP_055358534.1"/>
    </source>
</evidence>
<evidence type="ECO:0000256" key="3">
    <source>
        <dbReference type="ARBA" id="ARBA00022679"/>
    </source>
</evidence>
<feature type="domain" description="Macro" evidence="7">
    <location>
        <begin position="10"/>
        <end position="207"/>
    </location>
</feature>
<name>A0A9W2X9Y2_BETSP</name>
<dbReference type="GO" id="GO:0005634">
    <property type="term" value="C:nucleus"/>
    <property type="evidence" value="ECO:0007669"/>
    <property type="project" value="UniProtKB-SubCell"/>
</dbReference>
<feature type="region of interest" description="Disordered" evidence="6">
    <location>
        <begin position="1"/>
        <end position="21"/>
    </location>
</feature>
<dbReference type="GO" id="GO:0005737">
    <property type="term" value="C:cytoplasm"/>
    <property type="evidence" value="ECO:0007669"/>
    <property type="project" value="TreeGrafter"/>
</dbReference>
<dbReference type="RefSeq" id="XP_055358534.1">
    <property type="nucleotide sequence ID" value="XM_055502559.1"/>
</dbReference>
<proteinExistence type="predicted"/>
<dbReference type="InterPro" id="IPR043472">
    <property type="entry name" value="Macro_dom-like"/>
</dbReference>
<dbReference type="GO" id="GO:0016757">
    <property type="term" value="F:glycosyltransferase activity"/>
    <property type="evidence" value="ECO:0007669"/>
    <property type="project" value="UniProtKB-KW"/>
</dbReference>
<gene>
    <name evidence="9" type="primary">LOC114849739</name>
</gene>
<evidence type="ECO:0000256" key="4">
    <source>
        <dbReference type="ARBA" id="ARBA00023027"/>
    </source>
</evidence>
<sequence>MSSTRWKCNTTSSPTPPVSKTDLKITTGSLEDEQVNVLVAPIINRKLTSTKIGKSLLRKGGQIMERNFNSMAEKANFSPGDVMQVNAPSSVGCSKIFFIECLPWDGVMCRSMKALGDGLKRCLHLCVQQGWCSVAFPVIGPGVALKFPLREANKVLTDKIHQFGLSASPGSLASIHVIIKSNYPDSEETPQLEHEPGRSSDLQILHY</sequence>
<keyword evidence="8" id="KW-1185">Reference proteome</keyword>
<dbReference type="KEGG" id="bspl:114849739"/>
<dbReference type="AlphaFoldDB" id="A0A9W2X9Y2"/>
<dbReference type="InterPro" id="IPR002589">
    <property type="entry name" value="Macro_dom"/>
</dbReference>
<evidence type="ECO:0000259" key="7">
    <source>
        <dbReference type="PROSITE" id="PS51154"/>
    </source>
</evidence>
<organism evidence="8 9">
    <name type="scientific">Betta splendens</name>
    <name type="common">Siamese fighting fish</name>
    <dbReference type="NCBI Taxonomy" id="158456"/>
    <lineage>
        <taxon>Eukaryota</taxon>
        <taxon>Metazoa</taxon>
        <taxon>Chordata</taxon>
        <taxon>Craniata</taxon>
        <taxon>Vertebrata</taxon>
        <taxon>Euteleostomi</taxon>
        <taxon>Actinopterygii</taxon>
        <taxon>Neopterygii</taxon>
        <taxon>Teleostei</taxon>
        <taxon>Neoteleostei</taxon>
        <taxon>Acanthomorphata</taxon>
        <taxon>Anabantaria</taxon>
        <taxon>Anabantiformes</taxon>
        <taxon>Anabantoidei</taxon>
        <taxon>Osphronemidae</taxon>
        <taxon>Betta</taxon>
    </lineage>
</organism>
<keyword evidence="4" id="KW-0520">NAD</keyword>
<dbReference type="Pfam" id="PF01661">
    <property type="entry name" value="Macro"/>
    <property type="match status" value="1"/>
</dbReference>
<evidence type="ECO:0000256" key="1">
    <source>
        <dbReference type="ARBA" id="ARBA00004123"/>
    </source>
</evidence>
<keyword evidence="2" id="KW-0328">Glycosyltransferase</keyword>
<dbReference type="Proteomes" id="UP000515150">
    <property type="component" value="Chromosome 2"/>
</dbReference>
<dbReference type="GO" id="GO:0010629">
    <property type="term" value="P:negative regulation of gene expression"/>
    <property type="evidence" value="ECO:0007669"/>
    <property type="project" value="TreeGrafter"/>
</dbReference>
<dbReference type="Gene3D" id="3.40.220.10">
    <property type="entry name" value="Leucine Aminopeptidase, subunit E, domain 1"/>
    <property type="match status" value="1"/>
</dbReference>
<protein>
    <submittedName>
        <fullName evidence="9">Protein mono-ADP-ribosyltransferase PARP15-like</fullName>
    </submittedName>
</protein>
<reference evidence="9" key="1">
    <citation type="submission" date="2025-08" db="UniProtKB">
        <authorList>
            <consortium name="RefSeq"/>
        </authorList>
    </citation>
    <scope>IDENTIFICATION</scope>
</reference>
<dbReference type="PANTHER" id="PTHR14453:SF67">
    <property type="entry name" value="POLY [ADP-RIBOSE] POLYMERASE"/>
    <property type="match status" value="1"/>
</dbReference>
<evidence type="ECO:0000256" key="2">
    <source>
        <dbReference type="ARBA" id="ARBA00022676"/>
    </source>
</evidence>
<evidence type="ECO:0000256" key="6">
    <source>
        <dbReference type="SAM" id="MobiDB-lite"/>
    </source>
</evidence>
<dbReference type="InterPro" id="IPR052056">
    <property type="entry name" value="Mono-ARTD/PARP"/>
</dbReference>
<dbReference type="GeneID" id="114849739"/>
<evidence type="ECO:0000313" key="8">
    <source>
        <dbReference type="Proteomes" id="UP000515150"/>
    </source>
</evidence>
<feature type="region of interest" description="Disordered" evidence="6">
    <location>
        <begin position="186"/>
        <end position="207"/>
    </location>
</feature>
<keyword evidence="5" id="KW-0539">Nucleus</keyword>
<dbReference type="OrthoDB" id="6133115at2759"/>
<dbReference type="GO" id="GO:0003714">
    <property type="term" value="F:transcription corepressor activity"/>
    <property type="evidence" value="ECO:0007669"/>
    <property type="project" value="TreeGrafter"/>
</dbReference>
<keyword evidence="3" id="KW-0808">Transferase</keyword>